<keyword evidence="4" id="KW-1185">Reference proteome</keyword>
<evidence type="ECO:0000256" key="1">
    <source>
        <dbReference type="SAM" id="MobiDB-lite"/>
    </source>
</evidence>
<evidence type="ECO:0000256" key="2">
    <source>
        <dbReference type="SAM" id="Phobius"/>
    </source>
</evidence>
<protein>
    <recommendedName>
        <fullName evidence="5">Cytochrome P450</fullName>
    </recommendedName>
</protein>
<evidence type="ECO:0008006" key="5">
    <source>
        <dbReference type="Google" id="ProtNLM"/>
    </source>
</evidence>
<feature type="compositionally biased region" description="Basic and acidic residues" evidence="1">
    <location>
        <begin position="178"/>
        <end position="188"/>
    </location>
</feature>
<evidence type="ECO:0000313" key="3">
    <source>
        <dbReference type="EMBL" id="KAK0642890.1"/>
    </source>
</evidence>
<organism evidence="3 4">
    <name type="scientific">Cercophora newfieldiana</name>
    <dbReference type="NCBI Taxonomy" id="92897"/>
    <lineage>
        <taxon>Eukaryota</taxon>
        <taxon>Fungi</taxon>
        <taxon>Dikarya</taxon>
        <taxon>Ascomycota</taxon>
        <taxon>Pezizomycotina</taxon>
        <taxon>Sordariomycetes</taxon>
        <taxon>Sordariomycetidae</taxon>
        <taxon>Sordariales</taxon>
        <taxon>Lasiosphaeriaceae</taxon>
        <taxon>Cercophora</taxon>
    </lineage>
</organism>
<evidence type="ECO:0000313" key="4">
    <source>
        <dbReference type="Proteomes" id="UP001174936"/>
    </source>
</evidence>
<feature type="transmembrane region" description="Helical" evidence="2">
    <location>
        <begin position="12"/>
        <end position="33"/>
    </location>
</feature>
<keyword evidence="2" id="KW-1133">Transmembrane helix</keyword>
<gene>
    <name evidence="3" type="ORF">B0T16DRAFT_173808</name>
</gene>
<keyword evidence="2" id="KW-0812">Transmembrane</keyword>
<name>A0AA40CLH4_9PEZI</name>
<dbReference type="AlphaFoldDB" id="A0AA40CLH4"/>
<dbReference type="EMBL" id="JAULSV010000005">
    <property type="protein sequence ID" value="KAK0642890.1"/>
    <property type="molecule type" value="Genomic_DNA"/>
</dbReference>
<accession>A0AA40CLH4</accession>
<dbReference type="Proteomes" id="UP001174936">
    <property type="component" value="Unassembled WGS sequence"/>
</dbReference>
<feature type="region of interest" description="Disordered" evidence="1">
    <location>
        <begin position="176"/>
        <end position="197"/>
    </location>
</feature>
<sequence length="210" mass="23734">MDNLWIIAREASLLLTNTIIITGLVFTVILLLLRNWASPPSEPQPPSLPETIPFISNTILSLTDLPAFTSKVARTFRQTNSNVLTYHLGPKKVYLVQGPDNVAPLLRVTNDGGSEAFIVGILGPLEMDKKDIAKFKRDTSSRLKKKAPWSDTPEGERVWYGLHKVYEDYMTRTMLDGKPSDRAPRDDPTYAGTIATPPDREMKVRWKRLW</sequence>
<keyword evidence="2" id="KW-0472">Membrane</keyword>
<comment type="caution">
    <text evidence="3">The sequence shown here is derived from an EMBL/GenBank/DDBJ whole genome shotgun (WGS) entry which is preliminary data.</text>
</comment>
<reference evidence="3" key="1">
    <citation type="submission" date="2023-06" db="EMBL/GenBank/DDBJ databases">
        <title>Genome-scale phylogeny and comparative genomics of the fungal order Sordariales.</title>
        <authorList>
            <consortium name="Lawrence Berkeley National Laboratory"/>
            <person name="Hensen N."/>
            <person name="Bonometti L."/>
            <person name="Westerberg I."/>
            <person name="Brannstrom I.O."/>
            <person name="Guillou S."/>
            <person name="Cros-Aarteil S."/>
            <person name="Calhoun S."/>
            <person name="Haridas S."/>
            <person name="Kuo A."/>
            <person name="Mondo S."/>
            <person name="Pangilinan J."/>
            <person name="Riley R."/>
            <person name="Labutti K."/>
            <person name="Andreopoulos B."/>
            <person name="Lipzen A."/>
            <person name="Chen C."/>
            <person name="Yanf M."/>
            <person name="Daum C."/>
            <person name="Ng V."/>
            <person name="Clum A."/>
            <person name="Steindorff A."/>
            <person name="Ohm R."/>
            <person name="Martin F."/>
            <person name="Silar P."/>
            <person name="Natvig D."/>
            <person name="Lalanne C."/>
            <person name="Gautier V."/>
            <person name="Ament-Velasquez S.L."/>
            <person name="Kruys A."/>
            <person name="Hutchinson M.I."/>
            <person name="Powell A.J."/>
            <person name="Barry K."/>
            <person name="Miller A.N."/>
            <person name="Grigoriev I.V."/>
            <person name="Debuchy R."/>
            <person name="Gladieux P."/>
            <person name="Thoren M.H."/>
            <person name="Johannesson H."/>
        </authorList>
    </citation>
    <scope>NUCLEOTIDE SEQUENCE</scope>
    <source>
        <strain evidence="3">SMH2532-1</strain>
    </source>
</reference>
<proteinExistence type="predicted"/>